<dbReference type="EMBL" id="JACGWJ010000024">
    <property type="protein sequence ID" value="KAL0320273.1"/>
    <property type="molecule type" value="Genomic_DNA"/>
</dbReference>
<proteinExistence type="predicted"/>
<dbReference type="AlphaFoldDB" id="A0AAW2LPI7"/>
<organism evidence="1">
    <name type="scientific">Sesamum radiatum</name>
    <name type="common">Black benniseed</name>
    <dbReference type="NCBI Taxonomy" id="300843"/>
    <lineage>
        <taxon>Eukaryota</taxon>
        <taxon>Viridiplantae</taxon>
        <taxon>Streptophyta</taxon>
        <taxon>Embryophyta</taxon>
        <taxon>Tracheophyta</taxon>
        <taxon>Spermatophyta</taxon>
        <taxon>Magnoliopsida</taxon>
        <taxon>eudicotyledons</taxon>
        <taxon>Gunneridae</taxon>
        <taxon>Pentapetalae</taxon>
        <taxon>asterids</taxon>
        <taxon>lamiids</taxon>
        <taxon>Lamiales</taxon>
        <taxon>Pedaliaceae</taxon>
        <taxon>Sesamum</taxon>
    </lineage>
</organism>
<dbReference type="PANTHER" id="PTHR33116:SF80">
    <property type="entry name" value="REVERSE TRANSCRIPTASE ZINC-BINDING DOMAIN-CONTAINING PROTEIN"/>
    <property type="match status" value="1"/>
</dbReference>
<sequence length="456" mass="52591">MSEKKINYAKSAFIPGKKASLISQRIKSITGFTMKALPITHLGAPLYKGNKKKSLYVEQIDKVRAKIARWEHCHLSYGGRLHLIKIVLASMPIYLLQVLNPPGYSPSISKLFATDSRIWKRICTILTDAQANIFWSLGNDTISFWHDWWLPKGILANLVGTQCNLHIPVKWFCLNHEWDTHKLQQVVPLYIIDMIMKEPINTYQSDYLHWKLSKHSAFTTKSAWNKIRSQQPVQQFYRSLWSKLVILNILVCSWRLIQTGYPLMRNSNKREFYWFLNAFVVKRKKLSHIYFFTTLTLSKLGDTLLLNSRLISPIPMTSSFLSNPGKPESACANIDDKPKEGEDDIKSSCPLWPGRHACYNGWAKGRDPASGTKPHIIDVIPLLILWNIWNLQNDSKYEGVAFKASIIIHKTMIYLHNLQKSGLMKIEYAQGDLFAMNSLHIHLHPKTQWQKAIIVH</sequence>
<accession>A0AAW2LPI7</accession>
<gene>
    <name evidence="1" type="ORF">Sradi_5288800</name>
</gene>
<reference evidence="1" key="2">
    <citation type="journal article" date="2024" name="Plant">
        <title>Genomic evolution and insights into agronomic trait innovations of Sesamum species.</title>
        <authorList>
            <person name="Miao H."/>
            <person name="Wang L."/>
            <person name="Qu L."/>
            <person name="Liu H."/>
            <person name="Sun Y."/>
            <person name="Le M."/>
            <person name="Wang Q."/>
            <person name="Wei S."/>
            <person name="Zheng Y."/>
            <person name="Lin W."/>
            <person name="Duan Y."/>
            <person name="Cao H."/>
            <person name="Xiong S."/>
            <person name="Wang X."/>
            <person name="Wei L."/>
            <person name="Li C."/>
            <person name="Ma Q."/>
            <person name="Ju M."/>
            <person name="Zhao R."/>
            <person name="Li G."/>
            <person name="Mu C."/>
            <person name="Tian Q."/>
            <person name="Mei H."/>
            <person name="Zhang T."/>
            <person name="Gao T."/>
            <person name="Zhang H."/>
        </authorList>
    </citation>
    <scope>NUCLEOTIDE SEQUENCE</scope>
    <source>
        <strain evidence="1">G02</strain>
    </source>
</reference>
<dbReference type="PANTHER" id="PTHR33116">
    <property type="entry name" value="REVERSE TRANSCRIPTASE ZINC-BINDING DOMAIN-CONTAINING PROTEIN-RELATED-RELATED"/>
    <property type="match status" value="1"/>
</dbReference>
<evidence type="ECO:0000313" key="1">
    <source>
        <dbReference type="EMBL" id="KAL0320273.1"/>
    </source>
</evidence>
<name>A0AAW2LPI7_SESRA</name>
<comment type="caution">
    <text evidence="1">The sequence shown here is derived from an EMBL/GenBank/DDBJ whole genome shotgun (WGS) entry which is preliminary data.</text>
</comment>
<reference evidence="1" key="1">
    <citation type="submission" date="2020-06" db="EMBL/GenBank/DDBJ databases">
        <authorList>
            <person name="Li T."/>
            <person name="Hu X."/>
            <person name="Zhang T."/>
            <person name="Song X."/>
            <person name="Zhang H."/>
            <person name="Dai N."/>
            <person name="Sheng W."/>
            <person name="Hou X."/>
            <person name="Wei L."/>
        </authorList>
    </citation>
    <scope>NUCLEOTIDE SEQUENCE</scope>
    <source>
        <strain evidence="1">G02</strain>
        <tissue evidence="1">Leaf</tissue>
    </source>
</reference>
<protein>
    <submittedName>
        <fullName evidence="1">Uncharacterized protein</fullName>
    </submittedName>
</protein>